<reference evidence="2" key="2">
    <citation type="submission" date="2023-06" db="EMBL/GenBank/DDBJ databases">
        <authorList>
            <consortium name="Lawrence Berkeley National Laboratory"/>
            <person name="Haridas S."/>
            <person name="Hensen N."/>
            <person name="Bonometti L."/>
            <person name="Westerberg I."/>
            <person name="Brannstrom I.O."/>
            <person name="Guillou S."/>
            <person name="Cros-Aarteil S."/>
            <person name="Calhoun S."/>
            <person name="Kuo A."/>
            <person name="Mondo S."/>
            <person name="Pangilinan J."/>
            <person name="Riley R."/>
            <person name="Labutti K."/>
            <person name="Andreopoulos B."/>
            <person name="Lipzen A."/>
            <person name="Chen C."/>
            <person name="Yanf M."/>
            <person name="Daum C."/>
            <person name="Ng V."/>
            <person name="Clum A."/>
            <person name="Steindorff A."/>
            <person name="Ohm R."/>
            <person name="Martin F."/>
            <person name="Silar P."/>
            <person name="Natvig D."/>
            <person name="Lalanne C."/>
            <person name="Gautier V."/>
            <person name="Ament-Velasquez S.L."/>
            <person name="Kruys A."/>
            <person name="Hutchinson M.I."/>
            <person name="Powell A.J."/>
            <person name="Barry K."/>
            <person name="Miller A.N."/>
            <person name="Grigoriev I.V."/>
            <person name="Debuchy R."/>
            <person name="Gladieux P."/>
            <person name="Thoren M.H."/>
            <person name="Johannesson H."/>
        </authorList>
    </citation>
    <scope>NUCLEOTIDE SEQUENCE</scope>
    <source>
        <strain evidence="2">CBS 118394</strain>
    </source>
</reference>
<keyword evidence="3" id="KW-1185">Reference proteome</keyword>
<feature type="region of interest" description="Disordered" evidence="1">
    <location>
        <begin position="145"/>
        <end position="165"/>
    </location>
</feature>
<dbReference type="Proteomes" id="UP001283341">
    <property type="component" value="Unassembled WGS sequence"/>
</dbReference>
<accession>A0AAE0HTT6</accession>
<evidence type="ECO:0000313" key="2">
    <source>
        <dbReference type="EMBL" id="KAK3312774.1"/>
    </source>
</evidence>
<proteinExistence type="predicted"/>
<organism evidence="2 3">
    <name type="scientific">Apodospora peruviana</name>
    <dbReference type="NCBI Taxonomy" id="516989"/>
    <lineage>
        <taxon>Eukaryota</taxon>
        <taxon>Fungi</taxon>
        <taxon>Dikarya</taxon>
        <taxon>Ascomycota</taxon>
        <taxon>Pezizomycotina</taxon>
        <taxon>Sordariomycetes</taxon>
        <taxon>Sordariomycetidae</taxon>
        <taxon>Sordariales</taxon>
        <taxon>Lasiosphaeriaceae</taxon>
        <taxon>Apodospora</taxon>
    </lineage>
</organism>
<reference evidence="2" key="1">
    <citation type="journal article" date="2023" name="Mol. Phylogenet. Evol.">
        <title>Genome-scale phylogeny and comparative genomics of the fungal order Sordariales.</title>
        <authorList>
            <person name="Hensen N."/>
            <person name="Bonometti L."/>
            <person name="Westerberg I."/>
            <person name="Brannstrom I.O."/>
            <person name="Guillou S."/>
            <person name="Cros-Aarteil S."/>
            <person name="Calhoun S."/>
            <person name="Haridas S."/>
            <person name="Kuo A."/>
            <person name="Mondo S."/>
            <person name="Pangilinan J."/>
            <person name="Riley R."/>
            <person name="LaButti K."/>
            <person name="Andreopoulos B."/>
            <person name="Lipzen A."/>
            <person name="Chen C."/>
            <person name="Yan M."/>
            <person name="Daum C."/>
            <person name="Ng V."/>
            <person name="Clum A."/>
            <person name="Steindorff A."/>
            <person name="Ohm R.A."/>
            <person name="Martin F."/>
            <person name="Silar P."/>
            <person name="Natvig D.O."/>
            <person name="Lalanne C."/>
            <person name="Gautier V."/>
            <person name="Ament-Velasquez S.L."/>
            <person name="Kruys A."/>
            <person name="Hutchinson M.I."/>
            <person name="Powell A.J."/>
            <person name="Barry K."/>
            <person name="Miller A.N."/>
            <person name="Grigoriev I.V."/>
            <person name="Debuchy R."/>
            <person name="Gladieux P."/>
            <person name="Hiltunen Thoren M."/>
            <person name="Johannesson H."/>
        </authorList>
    </citation>
    <scope>NUCLEOTIDE SEQUENCE</scope>
    <source>
        <strain evidence="2">CBS 118394</strain>
    </source>
</reference>
<sequence length="275" mass="32178">MFRDPGTNDEYRPDDWDSEAEGATEDRRFVWSSRRRCCFDEPSAGPGKIPICFRCVGHDMLTFYRYSIEFFVNQQKPLMYRFRQCDKALRPLFDDDGTHNHGDAYPQFLWEDGDDVVFAADNYFQLQFGARWAFEHKNPSGCNSPRFLRDRQHHPNNKKPGQEDKGAVWFDGLGGAYVEVCEPEDGSTWNLNVPYNREGVFDFVRYLTMQSQTQYEETQKWVSHAGYYQAPRPLIEQVSPKTNEEMRKAVIPPAKIRVLAYVKPGTWDQKTKRVL</sequence>
<evidence type="ECO:0000313" key="3">
    <source>
        <dbReference type="Proteomes" id="UP001283341"/>
    </source>
</evidence>
<comment type="caution">
    <text evidence="2">The sequence shown here is derived from an EMBL/GenBank/DDBJ whole genome shotgun (WGS) entry which is preliminary data.</text>
</comment>
<gene>
    <name evidence="2" type="ORF">B0H66DRAFT_595292</name>
</gene>
<dbReference type="EMBL" id="JAUEDM010000008">
    <property type="protein sequence ID" value="KAK3312774.1"/>
    <property type="molecule type" value="Genomic_DNA"/>
</dbReference>
<protein>
    <submittedName>
        <fullName evidence="2">Uncharacterized protein</fullName>
    </submittedName>
</protein>
<dbReference type="AlphaFoldDB" id="A0AAE0HTT6"/>
<name>A0AAE0HTT6_9PEZI</name>
<evidence type="ECO:0000256" key="1">
    <source>
        <dbReference type="SAM" id="MobiDB-lite"/>
    </source>
</evidence>